<evidence type="ECO:0000313" key="7">
    <source>
        <dbReference type="Proteomes" id="UP000015241"/>
    </source>
</evidence>
<evidence type="ECO:0000313" key="6">
    <source>
        <dbReference type="EMBL" id="EPT02363.1"/>
    </source>
</evidence>
<organism evidence="6 7">
    <name type="scientific">Fomitopsis schrenkii</name>
    <name type="common">Brown rot fungus</name>
    <dbReference type="NCBI Taxonomy" id="2126942"/>
    <lineage>
        <taxon>Eukaryota</taxon>
        <taxon>Fungi</taxon>
        <taxon>Dikarya</taxon>
        <taxon>Basidiomycota</taxon>
        <taxon>Agaricomycotina</taxon>
        <taxon>Agaricomycetes</taxon>
        <taxon>Polyporales</taxon>
        <taxon>Fomitopsis</taxon>
    </lineage>
</organism>
<keyword evidence="2" id="KW-0227">DNA damage</keyword>
<evidence type="ECO:0000256" key="4">
    <source>
        <dbReference type="SAM" id="MobiDB-lite"/>
    </source>
</evidence>
<dbReference type="STRING" id="743788.S8ECL8"/>
<dbReference type="HOGENOM" id="CLU_121088_0_0_1"/>
<evidence type="ECO:0000256" key="1">
    <source>
        <dbReference type="ARBA" id="ARBA00004123"/>
    </source>
</evidence>
<dbReference type="InterPro" id="IPR033316">
    <property type="entry name" value="RBBP8-like"/>
</dbReference>
<feature type="region of interest" description="Disordered" evidence="4">
    <location>
        <begin position="52"/>
        <end position="133"/>
    </location>
</feature>
<keyword evidence="7" id="KW-1185">Reference proteome</keyword>
<name>S8ECL8_FOMSC</name>
<evidence type="ECO:0000256" key="2">
    <source>
        <dbReference type="ARBA" id="ARBA00022763"/>
    </source>
</evidence>
<evidence type="ECO:0000256" key="3">
    <source>
        <dbReference type="ARBA" id="ARBA00023242"/>
    </source>
</evidence>
<dbReference type="Proteomes" id="UP000015241">
    <property type="component" value="Unassembled WGS sequence"/>
</dbReference>
<dbReference type="GO" id="GO:0003684">
    <property type="term" value="F:damaged DNA binding"/>
    <property type="evidence" value="ECO:0007669"/>
    <property type="project" value="TreeGrafter"/>
</dbReference>
<dbReference type="EMBL" id="KE504136">
    <property type="protein sequence ID" value="EPT02363.1"/>
    <property type="molecule type" value="Genomic_DNA"/>
</dbReference>
<dbReference type="AlphaFoldDB" id="S8ECL8"/>
<feature type="domain" description="DNA endonuclease activator Ctp1 C-terminal" evidence="5">
    <location>
        <begin position="20"/>
        <end position="142"/>
    </location>
</feature>
<dbReference type="GO" id="GO:0005634">
    <property type="term" value="C:nucleus"/>
    <property type="evidence" value="ECO:0007669"/>
    <property type="project" value="UniProtKB-SubCell"/>
</dbReference>
<dbReference type="OrthoDB" id="5801062at2759"/>
<gene>
    <name evidence="6" type="ORF">FOMPIDRAFT_1118623</name>
</gene>
<protein>
    <recommendedName>
        <fullName evidence="5">DNA endonuclease activator Ctp1 C-terminal domain-containing protein</fullName>
    </recommendedName>
</protein>
<accession>S8ECL8</accession>
<dbReference type="PANTHER" id="PTHR15107:SF0">
    <property type="entry name" value="DNA ENDONUCLEASE ACTIVATOR CTP1 C-TERMINAL DOMAIN-CONTAINING PROTEIN"/>
    <property type="match status" value="1"/>
</dbReference>
<reference evidence="6 7" key="1">
    <citation type="journal article" date="2012" name="Science">
        <title>The Paleozoic origin of enzymatic lignin decomposition reconstructed from 31 fungal genomes.</title>
        <authorList>
            <person name="Floudas D."/>
            <person name="Binder M."/>
            <person name="Riley R."/>
            <person name="Barry K."/>
            <person name="Blanchette R.A."/>
            <person name="Henrissat B."/>
            <person name="Martinez A.T."/>
            <person name="Otillar R."/>
            <person name="Spatafora J.W."/>
            <person name="Yadav J.S."/>
            <person name="Aerts A."/>
            <person name="Benoit I."/>
            <person name="Boyd A."/>
            <person name="Carlson A."/>
            <person name="Copeland A."/>
            <person name="Coutinho P.M."/>
            <person name="de Vries R.P."/>
            <person name="Ferreira P."/>
            <person name="Findley K."/>
            <person name="Foster B."/>
            <person name="Gaskell J."/>
            <person name="Glotzer D."/>
            <person name="Gorecki P."/>
            <person name="Heitman J."/>
            <person name="Hesse C."/>
            <person name="Hori C."/>
            <person name="Igarashi K."/>
            <person name="Jurgens J.A."/>
            <person name="Kallen N."/>
            <person name="Kersten P."/>
            <person name="Kohler A."/>
            <person name="Kuees U."/>
            <person name="Kumar T.K.A."/>
            <person name="Kuo A."/>
            <person name="LaButti K."/>
            <person name="Larrondo L.F."/>
            <person name="Lindquist E."/>
            <person name="Ling A."/>
            <person name="Lombard V."/>
            <person name="Lucas S."/>
            <person name="Lundell T."/>
            <person name="Martin R."/>
            <person name="McLaughlin D.J."/>
            <person name="Morgenstern I."/>
            <person name="Morin E."/>
            <person name="Murat C."/>
            <person name="Nagy L.G."/>
            <person name="Nolan M."/>
            <person name="Ohm R.A."/>
            <person name="Patyshakuliyeva A."/>
            <person name="Rokas A."/>
            <person name="Ruiz-Duenas F.J."/>
            <person name="Sabat G."/>
            <person name="Salamov A."/>
            <person name="Samejima M."/>
            <person name="Schmutz J."/>
            <person name="Slot J.C."/>
            <person name="St John F."/>
            <person name="Stenlid J."/>
            <person name="Sun H."/>
            <person name="Sun S."/>
            <person name="Syed K."/>
            <person name="Tsang A."/>
            <person name="Wiebenga A."/>
            <person name="Young D."/>
            <person name="Pisabarro A."/>
            <person name="Eastwood D.C."/>
            <person name="Martin F."/>
            <person name="Cullen D."/>
            <person name="Grigoriev I.V."/>
            <person name="Hibbett D.S."/>
        </authorList>
    </citation>
    <scope>NUCLEOTIDE SEQUENCE</scope>
    <source>
        <strain evidence="7">FP-58527</strain>
    </source>
</reference>
<comment type="subcellular location">
    <subcellularLocation>
        <location evidence="1">Nucleus</location>
    </subcellularLocation>
</comment>
<dbReference type="eggNOG" id="ENOG502S92Z">
    <property type="taxonomic scope" value="Eukaryota"/>
</dbReference>
<dbReference type="GO" id="GO:0010792">
    <property type="term" value="P:DNA double-strand break processing involved in repair via single-strand annealing"/>
    <property type="evidence" value="ECO:0007669"/>
    <property type="project" value="TreeGrafter"/>
</dbReference>
<proteinExistence type="predicted"/>
<sequence>TINAQYEIDVAHNNGVAHPFDEVVRDKACRKRLRGADCECCREYYKAVGKLPPGPQPPLWRSPHATPMKATSPGRRHLADASSVPNSPRKRRVRDEDGDEDADEDTAAIAAHVQQISRHRQQWERPKTPPGYWEIAFPDTQEAAAINAQAREMHKQKRARVEEEAR</sequence>
<evidence type="ECO:0000259" key="5">
    <source>
        <dbReference type="Pfam" id="PF08573"/>
    </source>
</evidence>
<dbReference type="InterPro" id="IPR013882">
    <property type="entry name" value="Ctp1_C"/>
</dbReference>
<keyword evidence="3" id="KW-0539">Nucleus</keyword>
<feature type="non-terminal residue" evidence="6">
    <location>
        <position position="1"/>
    </location>
</feature>
<dbReference type="InParanoid" id="S8ECL8"/>
<dbReference type="Pfam" id="PF08573">
    <property type="entry name" value="SAE2"/>
    <property type="match status" value="1"/>
</dbReference>
<dbReference type="PANTHER" id="PTHR15107">
    <property type="entry name" value="RETINOBLASTOMA BINDING PROTEIN 8"/>
    <property type="match status" value="1"/>
</dbReference>
<feature type="compositionally biased region" description="Acidic residues" evidence="4">
    <location>
        <begin position="96"/>
        <end position="106"/>
    </location>
</feature>